<name>A0A9X0CUK7_9CNID</name>
<organism evidence="2 3">
    <name type="scientific">Desmophyllum pertusum</name>
    <dbReference type="NCBI Taxonomy" id="174260"/>
    <lineage>
        <taxon>Eukaryota</taxon>
        <taxon>Metazoa</taxon>
        <taxon>Cnidaria</taxon>
        <taxon>Anthozoa</taxon>
        <taxon>Hexacorallia</taxon>
        <taxon>Scleractinia</taxon>
        <taxon>Caryophylliina</taxon>
        <taxon>Caryophylliidae</taxon>
        <taxon>Desmophyllum</taxon>
    </lineage>
</organism>
<proteinExistence type="predicted"/>
<evidence type="ECO:0000313" key="2">
    <source>
        <dbReference type="EMBL" id="KAJ7376155.1"/>
    </source>
</evidence>
<reference evidence="2" key="1">
    <citation type="submission" date="2023-01" db="EMBL/GenBank/DDBJ databases">
        <title>Genome assembly of the deep-sea coral Lophelia pertusa.</title>
        <authorList>
            <person name="Herrera S."/>
            <person name="Cordes E."/>
        </authorList>
    </citation>
    <scope>NUCLEOTIDE SEQUENCE</scope>
    <source>
        <strain evidence="2">USNM1676648</strain>
        <tissue evidence="2">Polyp</tissue>
    </source>
</reference>
<evidence type="ECO:0000256" key="1">
    <source>
        <dbReference type="SAM" id="MobiDB-lite"/>
    </source>
</evidence>
<feature type="compositionally biased region" description="Acidic residues" evidence="1">
    <location>
        <begin position="13"/>
        <end position="27"/>
    </location>
</feature>
<evidence type="ECO:0000313" key="3">
    <source>
        <dbReference type="Proteomes" id="UP001163046"/>
    </source>
</evidence>
<dbReference type="EMBL" id="MU826412">
    <property type="protein sequence ID" value="KAJ7376155.1"/>
    <property type="molecule type" value="Genomic_DNA"/>
</dbReference>
<comment type="caution">
    <text evidence="2">The sequence shown here is derived from an EMBL/GenBank/DDBJ whole genome shotgun (WGS) entry which is preliminary data.</text>
</comment>
<gene>
    <name evidence="2" type="ORF">OS493_036629</name>
</gene>
<accession>A0A9X0CUK7</accession>
<keyword evidence="3" id="KW-1185">Reference proteome</keyword>
<dbReference type="OrthoDB" id="5985950at2759"/>
<dbReference type="Proteomes" id="UP001163046">
    <property type="component" value="Unassembled WGS sequence"/>
</dbReference>
<sequence>MAQIQPFQLEPEYSSDEDIPNHEEEEEEDVLVSEMNSCRLKNTSLCLCGHCTDMPSQKECLCCKELKNIAEDLHCVTQHGNFSPVCLNRDVLWTALASLHDRENAALPNRKKMSIKQVLSVCCIPTIYLVGTRLAGKKNP</sequence>
<protein>
    <submittedName>
        <fullName evidence="2">Uncharacterized protein</fullName>
    </submittedName>
</protein>
<dbReference type="PANTHER" id="PTHR36981">
    <property type="entry name" value="ZGC:195170"/>
    <property type="match status" value="1"/>
</dbReference>
<feature type="region of interest" description="Disordered" evidence="1">
    <location>
        <begin position="1"/>
        <end position="27"/>
    </location>
</feature>
<dbReference type="PANTHER" id="PTHR36981:SF1">
    <property type="entry name" value="P2X PURINORECEPTOR 7 INTRACELLULAR DOMAIN-CONTAINING PROTEIN"/>
    <property type="match status" value="1"/>
</dbReference>
<dbReference type="AlphaFoldDB" id="A0A9X0CUK7"/>